<dbReference type="Pfam" id="PF08239">
    <property type="entry name" value="SH3_3"/>
    <property type="match status" value="1"/>
</dbReference>
<accession>A0A5J6N0J4</accession>
<name>A0A5J6N0J4_9PROT</name>
<dbReference type="Proteomes" id="UP000325797">
    <property type="component" value="Chromosome"/>
</dbReference>
<dbReference type="AlphaFoldDB" id="A0A5J6N0J4"/>
<sequence length="106" mass="11046">MSVRIAATAFVASLLAVSPVLAGPIAVPFLPPGSTLALSVADGTMTVSSGGGDVNLRLEPSTRSQVIDKLPRGTKVTVINMVDGGKWVHVKVGDKEGYIARYLLRD</sequence>
<evidence type="ECO:0000259" key="2">
    <source>
        <dbReference type="PROSITE" id="PS51781"/>
    </source>
</evidence>
<proteinExistence type="predicted"/>
<dbReference type="InterPro" id="IPR003646">
    <property type="entry name" value="SH3-like_bac-type"/>
</dbReference>
<keyword evidence="1" id="KW-0732">Signal</keyword>
<dbReference type="OrthoDB" id="9816557at2"/>
<dbReference type="RefSeq" id="WP_151118081.1">
    <property type="nucleotide sequence ID" value="NZ_CP042582.1"/>
</dbReference>
<evidence type="ECO:0000256" key="1">
    <source>
        <dbReference type="SAM" id="SignalP"/>
    </source>
</evidence>
<feature type="chain" id="PRO_5023883156" description="SH3b domain-containing protein" evidence="1">
    <location>
        <begin position="23"/>
        <end position="106"/>
    </location>
</feature>
<dbReference type="EMBL" id="CP042582">
    <property type="protein sequence ID" value="QEX22613.1"/>
    <property type="molecule type" value="Genomic_DNA"/>
</dbReference>
<protein>
    <recommendedName>
        <fullName evidence="2">SH3b domain-containing protein</fullName>
    </recommendedName>
</protein>
<dbReference type="PROSITE" id="PS51781">
    <property type="entry name" value="SH3B"/>
    <property type="match status" value="1"/>
</dbReference>
<feature type="signal peptide" evidence="1">
    <location>
        <begin position="1"/>
        <end position="22"/>
    </location>
</feature>
<gene>
    <name evidence="3" type="ORF">FRZ61_25450</name>
</gene>
<dbReference type="KEGG" id="hadh:FRZ61_25450"/>
<evidence type="ECO:0000313" key="3">
    <source>
        <dbReference type="EMBL" id="QEX22613.1"/>
    </source>
</evidence>
<dbReference type="Gene3D" id="2.30.30.40">
    <property type="entry name" value="SH3 Domains"/>
    <property type="match status" value="1"/>
</dbReference>
<dbReference type="SMART" id="SM00287">
    <property type="entry name" value="SH3b"/>
    <property type="match status" value="1"/>
</dbReference>
<organism evidence="3 4">
    <name type="scientific">Hypericibacter adhaerens</name>
    <dbReference type="NCBI Taxonomy" id="2602016"/>
    <lineage>
        <taxon>Bacteria</taxon>
        <taxon>Pseudomonadati</taxon>
        <taxon>Pseudomonadota</taxon>
        <taxon>Alphaproteobacteria</taxon>
        <taxon>Rhodospirillales</taxon>
        <taxon>Dongiaceae</taxon>
        <taxon>Hypericibacter</taxon>
    </lineage>
</organism>
<feature type="domain" description="SH3b" evidence="2">
    <location>
        <begin position="44"/>
        <end position="106"/>
    </location>
</feature>
<evidence type="ECO:0000313" key="4">
    <source>
        <dbReference type="Proteomes" id="UP000325797"/>
    </source>
</evidence>
<keyword evidence="4" id="KW-1185">Reference proteome</keyword>
<reference evidence="3 4" key="1">
    <citation type="submission" date="2019-08" db="EMBL/GenBank/DDBJ databases">
        <title>Hyperibacter terrae gen. nov., sp. nov. and Hyperibacter viscosus sp. nov., two new members in the family Rhodospirillaceae isolated from the rhizosphere of Hypericum perforatum.</title>
        <authorList>
            <person name="Noviana Z."/>
        </authorList>
    </citation>
    <scope>NUCLEOTIDE SEQUENCE [LARGE SCALE GENOMIC DNA]</scope>
    <source>
        <strain evidence="3 4">R5959</strain>
    </source>
</reference>